<dbReference type="SUPFAM" id="SSF81383">
    <property type="entry name" value="F-box domain"/>
    <property type="match status" value="1"/>
</dbReference>
<reference evidence="2" key="1">
    <citation type="journal article" date="2023" name="Mol. Biol. Evol.">
        <title>Third-Generation Sequencing Reveals the Adaptive Role of the Epigenome in Three Deep-Sea Polychaetes.</title>
        <authorList>
            <person name="Perez M."/>
            <person name="Aroh O."/>
            <person name="Sun Y."/>
            <person name="Lan Y."/>
            <person name="Juniper S.K."/>
            <person name="Young C.R."/>
            <person name="Angers B."/>
            <person name="Qian P.Y."/>
        </authorList>
    </citation>
    <scope>NUCLEOTIDE SEQUENCE</scope>
    <source>
        <strain evidence="2">R07B-5</strain>
    </source>
</reference>
<accession>A0AAD9NYP9</accession>
<dbReference type="InterPro" id="IPR032675">
    <property type="entry name" value="LRR_dom_sf"/>
</dbReference>
<evidence type="ECO:0000313" key="3">
    <source>
        <dbReference type="Proteomes" id="UP001209878"/>
    </source>
</evidence>
<dbReference type="Pfam" id="PF12937">
    <property type="entry name" value="F-box-like"/>
    <property type="match status" value="1"/>
</dbReference>
<evidence type="ECO:0000259" key="1">
    <source>
        <dbReference type="Pfam" id="PF12937"/>
    </source>
</evidence>
<dbReference type="EMBL" id="JAODUO010000249">
    <property type="protein sequence ID" value="KAK2184905.1"/>
    <property type="molecule type" value="Genomic_DNA"/>
</dbReference>
<keyword evidence="3" id="KW-1185">Reference proteome</keyword>
<gene>
    <name evidence="2" type="ORF">NP493_249g08039</name>
</gene>
<organism evidence="2 3">
    <name type="scientific">Ridgeia piscesae</name>
    <name type="common">Tubeworm</name>
    <dbReference type="NCBI Taxonomy" id="27915"/>
    <lineage>
        <taxon>Eukaryota</taxon>
        <taxon>Metazoa</taxon>
        <taxon>Spiralia</taxon>
        <taxon>Lophotrochozoa</taxon>
        <taxon>Annelida</taxon>
        <taxon>Polychaeta</taxon>
        <taxon>Sedentaria</taxon>
        <taxon>Canalipalpata</taxon>
        <taxon>Sabellida</taxon>
        <taxon>Siboglinidae</taxon>
        <taxon>Ridgeia</taxon>
    </lineage>
</organism>
<dbReference type="AlphaFoldDB" id="A0AAD9NYP9"/>
<proteinExistence type="predicted"/>
<evidence type="ECO:0000313" key="2">
    <source>
        <dbReference type="EMBL" id="KAK2184905.1"/>
    </source>
</evidence>
<dbReference type="SUPFAM" id="SSF52047">
    <property type="entry name" value="RNI-like"/>
    <property type="match status" value="1"/>
</dbReference>
<dbReference type="InterPro" id="IPR001810">
    <property type="entry name" value="F-box_dom"/>
</dbReference>
<dbReference type="Gene3D" id="3.80.10.10">
    <property type="entry name" value="Ribonuclease Inhibitor"/>
    <property type="match status" value="1"/>
</dbReference>
<protein>
    <recommendedName>
        <fullName evidence="1">F-box domain-containing protein</fullName>
    </recommendedName>
</protein>
<sequence length="317" mass="36515">MKDISRQHVRCPVQRQCHLIYLPQELLHIISYLTAASRCSLRCSCRTLRAITNTPTVWRHRLVQMNSIGQYNKAMWNTVRERQIRHLTLPCNLLLTPNHWSSICRCCPDLVQLRVSYRSFLHLSEANAKKFSSLRELDLISPEEWTGSRWTMEHLPALRYVTLSCRTLKNKPLQVIAKLVTPLVKLHGITLRLSVDVIHENLAILLDEWPSLHRLDIDGPVVDGSGLLGVADSKCKSLFTCHVIAVPERHLQLDTLRLVPLSDDFCWLQHLTNLTFLSVDIDDRLWQSLFFAVTCLHKLAHLTISLHNGMYQVHGCM</sequence>
<dbReference type="Proteomes" id="UP001209878">
    <property type="component" value="Unassembled WGS sequence"/>
</dbReference>
<name>A0AAD9NYP9_RIDPI</name>
<dbReference type="Gene3D" id="1.20.1280.50">
    <property type="match status" value="1"/>
</dbReference>
<feature type="domain" description="F-box" evidence="1">
    <location>
        <begin position="22"/>
        <end position="61"/>
    </location>
</feature>
<comment type="caution">
    <text evidence="2">The sequence shown here is derived from an EMBL/GenBank/DDBJ whole genome shotgun (WGS) entry which is preliminary data.</text>
</comment>
<dbReference type="InterPro" id="IPR036047">
    <property type="entry name" value="F-box-like_dom_sf"/>
</dbReference>